<accession>A0AAN9IC39</accession>
<name>A0AAN9IC39_CROPI</name>
<evidence type="ECO:0000313" key="1">
    <source>
        <dbReference type="EMBL" id="KAK7275393.1"/>
    </source>
</evidence>
<reference evidence="1 2" key="1">
    <citation type="submission" date="2024-01" db="EMBL/GenBank/DDBJ databases">
        <title>The genomes of 5 underutilized Papilionoideae crops provide insights into root nodulation and disease resistanc.</title>
        <authorList>
            <person name="Yuan L."/>
        </authorList>
    </citation>
    <scope>NUCLEOTIDE SEQUENCE [LARGE SCALE GENOMIC DNA]</scope>
    <source>
        <strain evidence="1">ZHUSHIDOU_FW_LH</strain>
        <tissue evidence="1">Leaf</tissue>
    </source>
</reference>
<dbReference type="Proteomes" id="UP001372338">
    <property type="component" value="Unassembled WGS sequence"/>
</dbReference>
<comment type="caution">
    <text evidence="1">The sequence shown here is derived from an EMBL/GenBank/DDBJ whole genome shotgun (WGS) entry which is preliminary data.</text>
</comment>
<keyword evidence="2" id="KW-1185">Reference proteome</keyword>
<evidence type="ECO:0000313" key="2">
    <source>
        <dbReference type="Proteomes" id="UP001372338"/>
    </source>
</evidence>
<organism evidence="1 2">
    <name type="scientific">Crotalaria pallida</name>
    <name type="common">Smooth rattlebox</name>
    <name type="synonym">Crotalaria striata</name>
    <dbReference type="NCBI Taxonomy" id="3830"/>
    <lineage>
        <taxon>Eukaryota</taxon>
        <taxon>Viridiplantae</taxon>
        <taxon>Streptophyta</taxon>
        <taxon>Embryophyta</taxon>
        <taxon>Tracheophyta</taxon>
        <taxon>Spermatophyta</taxon>
        <taxon>Magnoliopsida</taxon>
        <taxon>eudicotyledons</taxon>
        <taxon>Gunneridae</taxon>
        <taxon>Pentapetalae</taxon>
        <taxon>rosids</taxon>
        <taxon>fabids</taxon>
        <taxon>Fabales</taxon>
        <taxon>Fabaceae</taxon>
        <taxon>Papilionoideae</taxon>
        <taxon>50 kb inversion clade</taxon>
        <taxon>genistoids sensu lato</taxon>
        <taxon>core genistoids</taxon>
        <taxon>Crotalarieae</taxon>
        <taxon>Crotalaria</taxon>
    </lineage>
</organism>
<sequence>MSPHSCMKSEDFMYFPKQSTAPSAKSREDRTTWEATAHSRLELPPSSPVLTELGPAQTSNIIVSETTLEDKGIFEGNVISKDYEETQSYHIKQIAADFRKQSY</sequence>
<proteinExistence type="predicted"/>
<protein>
    <submittedName>
        <fullName evidence="1">Uncharacterized protein</fullName>
    </submittedName>
</protein>
<dbReference type="EMBL" id="JAYWIO010000003">
    <property type="protein sequence ID" value="KAK7275393.1"/>
    <property type="molecule type" value="Genomic_DNA"/>
</dbReference>
<dbReference type="AlphaFoldDB" id="A0AAN9IC39"/>
<gene>
    <name evidence="1" type="ORF">RIF29_16509</name>
</gene>